<feature type="region of interest" description="Disordered" evidence="5">
    <location>
        <begin position="332"/>
        <end position="357"/>
    </location>
</feature>
<keyword evidence="2 4" id="KW-0863">Zinc-finger</keyword>
<evidence type="ECO:0000256" key="5">
    <source>
        <dbReference type="SAM" id="MobiDB-lite"/>
    </source>
</evidence>
<dbReference type="GO" id="GO:0008270">
    <property type="term" value="F:zinc ion binding"/>
    <property type="evidence" value="ECO:0007669"/>
    <property type="project" value="UniProtKB-KW"/>
</dbReference>
<feature type="domain" description="C2H2-type" evidence="6">
    <location>
        <begin position="385"/>
        <end position="414"/>
    </location>
</feature>
<evidence type="ECO:0000256" key="4">
    <source>
        <dbReference type="PROSITE-ProRule" id="PRU00042"/>
    </source>
</evidence>
<protein>
    <submittedName>
        <fullName evidence="7">(California timema) hypothetical protein</fullName>
    </submittedName>
</protein>
<feature type="domain" description="C2H2-type" evidence="6">
    <location>
        <begin position="415"/>
        <end position="445"/>
    </location>
</feature>
<dbReference type="SUPFAM" id="SSF57667">
    <property type="entry name" value="beta-beta-alpha zinc fingers"/>
    <property type="match status" value="1"/>
</dbReference>
<dbReference type="FunFam" id="3.30.160.60:FF:000077">
    <property type="entry name" value="Sp8 transcription factor"/>
    <property type="match status" value="1"/>
</dbReference>
<evidence type="ECO:0000256" key="2">
    <source>
        <dbReference type="ARBA" id="ARBA00022771"/>
    </source>
</evidence>
<keyword evidence="1" id="KW-0479">Metal-binding</keyword>
<evidence type="ECO:0000313" key="7">
    <source>
        <dbReference type="EMBL" id="CAD7572477.1"/>
    </source>
</evidence>
<dbReference type="PANTHER" id="PTHR23235:SF170">
    <property type="entry name" value="FI01014P-RELATED"/>
    <property type="match status" value="1"/>
</dbReference>
<feature type="compositionally biased region" description="Polar residues" evidence="5">
    <location>
        <begin position="485"/>
        <end position="495"/>
    </location>
</feature>
<dbReference type="PROSITE" id="PS50157">
    <property type="entry name" value="ZINC_FINGER_C2H2_2"/>
    <property type="match status" value="2"/>
</dbReference>
<dbReference type="InterPro" id="IPR036236">
    <property type="entry name" value="Znf_C2H2_sf"/>
</dbReference>
<evidence type="ECO:0000256" key="3">
    <source>
        <dbReference type="ARBA" id="ARBA00022833"/>
    </source>
</evidence>
<gene>
    <name evidence="7" type="ORF">TCMB3V08_LOCUS5127</name>
</gene>
<accession>A0A7R9J4I8</accession>
<dbReference type="GO" id="GO:0000981">
    <property type="term" value="F:DNA-binding transcription factor activity, RNA polymerase II-specific"/>
    <property type="evidence" value="ECO:0007669"/>
    <property type="project" value="TreeGrafter"/>
</dbReference>
<dbReference type="PANTHER" id="PTHR23235">
    <property type="entry name" value="KRUEPPEL-LIKE TRANSCRIPTION FACTOR"/>
    <property type="match status" value="1"/>
</dbReference>
<feature type="compositionally biased region" description="Polar residues" evidence="5">
    <location>
        <begin position="332"/>
        <end position="354"/>
    </location>
</feature>
<dbReference type="PROSITE" id="PS00028">
    <property type="entry name" value="ZINC_FINGER_C2H2_1"/>
    <property type="match status" value="1"/>
</dbReference>
<organism evidence="7">
    <name type="scientific">Timema californicum</name>
    <name type="common">California timema</name>
    <name type="synonym">Walking stick</name>
    <dbReference type="NCBI Taxonomy" id="61474"/>
    <lineage>
        <taxon>Eukaryota</taxon>
        <taxon>Metazoa</taxon>
        <taxon>Ecdysozoa</taxon>
        <taxon>Arthropoda</taxon>
        <taxon>Hexapoda</taxon>
        <taxon>Insecta</taxon>
        <taxon>Pterygota</taxon>
        <taxon>Neoptera</taxon>
        <taxon>Polyneoptera</taxon>
        <taxon>Phasmatodea</taxon>
        <taxon>Timematodea</taxon>
        <taxon>Timematoidea</taxon>
        <taxon>Timematidae</taxon>
        <taxon>Timema</taxon>
    </lineage>
</organism>
<dbReference type="InterPro" id="IPR013087">
    <property type="entry name" value="Znf_C2H2_type"/>
</dbReference>
<name>A0A7R9J4I8_TIMCA</name>
<dbReference type="EMBL" id="OE181052">
    <property type="protein sequence ID" value="CAD7572477.1"/>
    <property type="molecule type" value="Genomic_DNA"/>
</dbReference>
<proteinExistence type="predicted"/>
<keyword evidence="3" id="KW-0862">Zinc</keyword>
<dbReference type="AlphaFoldDB" id="A0A7R9J4I8"/>
<dbReference type="Gene3D" id="3.30.160.60">
    <property type="entry name" value="Classic Zinc Finger"/>
    <property type="match status" value="2"/>
</dbReference>
<feature type="compositionally biased region" description="Low complexity" evidence="5">
    <location>
        <begin position="466"/>
        <end position="477"/>
    </location>
</feature>
<evidence type="ECO:0000256" key="1">
    <source>
        <dbReference type="ARBA" id="ARBA00022723"/>
    </source>
</evidence>
<feature type="region of interest" description="Disordered" evidence="5">
    <location>
        <begin position="431"/>
        <end position="506"/>
    </location>
</feature>
<reference evidence="7" key="1">
    <citation type="submission" date="2020-11" db="EMBL/GenBank/DDBJ databases">
        <authorList>
            <person name="Tran Van P."/>
        </authorList>
    </citation>
    <scope>NUCLEOTIDE SEQUENCE</scope>
</reference>
<dbReference type="GO" id="GO:0000978">
    <property type="term" value="F:RNA polymerase II cis-regulatory region sequence-specific DNA binding"/>
    <property type="evidence" value="ECO:0007669"/>
    <property type="project" value="TreeGrafter"/>
</dbReference>
<feature type="compositionally biased region" description="Polar residues" evidence="5">
    <location>
        <begin position="444"/>
        <end position="454"/>
    </location>
</feature>
<sequence length="506" mass="53732">MQPMQTVTIDGQEALFIPAMPATQPQAMQTLITPSGQIIRTPGIFPTSLLQNVGGQTVQMANGQNVTVRPANIPQMVQFPMQQTIPVQVPISTSNGQTVYQTFHFPAQAFATAIPNIVQASANNQVQMIPQLSQVAQILTPSGQIQQVQLASVAQLGNLAQAQAQTVAAPTLVGSGGNSDSSGPHHVTIQGQGQAGQSVILGQSQQLTLTNAQGQQIVIPANSLTNLGQATTMRTGGNIIQLPNLTNLQTIPVQNIPGLGNVQLIPASALSIGTQVQLGLSPSGTSVSQSSGTPTITTMPPGAQIIATGQHLQQDPNEPLKWQVITTSNQVNNGQSQTQNISGSMNSTTNSDSGDSPAKARVRRVACCCPNCIDGERNGDRKRQHICHIPGCNKVYGKTSHLRAHLRWHTGERPFICSWLFCGKRFTRSDELQEKPPPVHPTEIRTSISPSSAVELQHDKREAATSTQDVSSDGSSSNDEKMMITIQTEADQSDLTIIDGLDSSSN</sequence>
<evidence type="ECO:0000259" key="6">
    <source>
        <dbReference type="PROSITE" id="PS50157"/>
    </source>
</evidence>